<dbReference type="Proteomes" id="UP000054988">
    <property type="component" value="Unassembled WGS sequence"/>
</dbReference>
<evidence type="ECO:0000313" key="1">
    <source>
        <dbReference type="EMBL" id="KTB34591.1"/>
    </source>
</evidence>
<name>A0A0W0FDZ3_MONRR</name>
<organism evidence="1 2">
    <name type="scientific">Moniliophthora roreri</name>
    <name type="common">Frosty pod rot fungus</name>
    <name type="synonym">Monilia roreri</name>
    <dbReference type="NCBI Taxonomy" id="221103"/>
    <lineage>
        <taxon>Eukaryota</taxon>
        <taxon>Fungi</taxon>
        <taxon>Dikarya</taxon>
        <taxon>Basidiomycota</taxon>
        <taxon>Agaricomycotina</taxon>
        <taxon>Agaricomycetes</taxon>
        <taxon>Agaricomycetidae</taxon>
        <taxon>Agaricales</taxon>
        <taxon>Marasmiineae</taxon>
        <taxon>Marasmiaceae</taxon>
        <taxon>Moniliophthora</taxon>
    </lineage>
</organism>
<dbReference type="EMBL" id="LATX01002058">
    <property type="protein sequence ID" value="KTB34591.1"/>
    <property type="molecule type" value="Genomic_DNA"/>
</dbReference>
<reference evidence="1 2" key="1">
    <citation type="submission" date="2015-12" db="EMBL/GenBank/DDBJ databases">
        <title>Draft genome sequence of Moniliophthora roreri, the causal agent of frosty pod rot of cacao.</title>
        <authorList>
            <person name="Aime M.C."/>
            <person name="Diaz-Valderrama J.R."/>
            <person name="Kijpornyongpan T."/>
            <person name="Phillips-Mora W."/>
        </authorList>
    </citation>
    <scope>NUCLEOTIDE SEQUENCE [LARGE SCALE GENOMIC DNA]</scope>
    <source>
        <strain evidence="1 2">MCA 2952</strain>
    </source>
</reference>
<sequence>MNAFKNNFSDQDLVKYWYQCSTKKLPKE</sequence>
<dbReference type="AlphaFoldDB" id="A0A0W0FDZ3"/>
<comment type="caution">
    <text evidence="1">The sequence shown here is derived from an EMBL/GenBank/DDBJ whole genome shotgun (WGS) entry which is preliminary data.</text>
</comment>
<proteinExistence type="predicted"/>
<evidence type="ECO:0000313" key="2">
    <source>
        <dbReference type="Proteomes" id="UP000054988"/>
    </source>
</evidence>
<protein>
    <submittedName>
        <fullName evidence="1">Uncharacterized protein</fullName>
    </submittedName>
</protein>
<gene>
    <name evidence="1" type="ORF">WG66_12833</name>
</gene>
<accession>A0A0W0FDZ3</accession>